<gene>
    <name evidence="1" type="ORF">UFOPK3444_01638</name>
</gene>
<sequence length="95" mass="10434">MGFDSPPNPVARLNYGNLRASVVEAQSGSEATEAGSNYNRVVIRADVTRHSLILWESRTSRQNNPRVTGGCLPIKYAEAVRPLGILVRLQVRAML</sequence>
<reference evidence="1" key="1">
    <citation type="submission" date="2020-05" db="EMBL/GenBank/DDBJ databases">
        <authorList>
            <person name="Chiriac C."/>
            <person name="Salcher M."/>
            <person name="Ghai R."/>
            <person name="Kavagutti S V."/>
        </authorList>
    </citation>
    <scope>NUCLEOTIDE SEQUENCE</scope>
</reference>
<accession>A0A6J7EJD8</accession>
<evidence type="ECO:0000313" key="1">
    <source>
        <dbReference type="EMBL" id="CAB4883156.1"/>
    </source>
</evidence>
<protein>
    <submittedName>
        <fullName evidence="1">Unannotated protein</fullName>
    </submittedName>
</protein>
<proteinExistence type="predicted"/>
<dbReference type="AlphaFoldDB" id="A0A6J7EJD8"/>
<organism evidence="1">
    <name type="scientific">freshwater metagenome</name>
    <dbReference type="NCBI Taxonomy" id="449393"/>
    <lineage>
        <taxon>unclassified sequences</taxon>
        <taxon>metagenomes</taxon>
        <taxon>ecological metagenomes</taxon>
    </lineage>
</organism>
<name>A0A6J7EJD8_9ZZZZ</name>
<dbReference type="EMBL" id="CAFBLU010000058">
    <property type="protein sequence ID" value="CAB4883156.1"/>
    <property type="molecule type" value="Genomic_DNA"/>
</dbReference>